<proteinExistence type="predicted"/>
<reference evidence="2 3" key="1">
    <citation type="submission" date="2020-08" db="EMBL/GenBank/DDBJ databases">
        <title>Sequencing the genomes of 1000 actinobacteria strains.</title>
        <authorList>
            <person name="Klenk H.-P."/>
        </authorList>
    </citation>
    <scope>NUCLEOTIDE SEQUENCE [LARGE SCALE GENOMIC DNA]</scope>
    <source>
        <strain evidence="2 3">DSM 44320</strain>
    </source>
</reference>
<evidence type="ECO:0000313" key="3">
    <source>
        <dbReference type="Proteomes" id="UP000579945"/>
    </source>
</evidence>
<feature type="domain" description="Roadblock/LAMTOR2" evidence="1">
    <location>
        <begin position="10"/>
        <end position="100"/>
    </location>
</feature>
<name>A0A7W5UZC5_9ACTN</name>
<dbReference type="InterPro" id="IPR053141">
    <property type="entry name" value="Mycobact_SerProt_Inhib_Rv3364c"/>
</dbReference>
<dbReference type="PANTHER" id="PTHR36222">
    <property type="entry name" value="SERINE PROTEASE INHIBITOR RV3364C"/>
    <property type="match status" value="1"/>
</dbReference>
<dbReference type="GeneID" id="95389797"/>
<protein>
    <submittedName>
        <fullName evidence="2">Putative regulator of Ras-like GTPase activity (Roadblock/LC7/MglB family)</fullName>
    </submittedName>
</protein>
<dbReference type="InterPro" id="IPR004942">
    <property type="entry name" value="Roadblock/LAMTOR2_dom"/>
</dbReference>
<keyword evidence="3" id="KW-1185">Reference proteome</keyword>
<evidence type="ECO:0000259" key="1">
    <source>
        <dbReference type="SMART" id="SM00960"/>
    </source>
</evidence>
<gene>
    <name evidence="2" type="ORF">FHR33_003361</name>
</gene>
<evidence type="ECO:0000313" key="2">
    <source>
        <dbReference type="EMBL" id="MBB3727501.1"/>
    </source>
</evidence>
<accession>A0A7W5UZC5</accession>
<dbReference type="RefSeq" id="WP_183648155.1">
    <property type="nucleotide sequence ID" value="NZ_BAAAXX010000087.1"/>
</dbReference>
<dbReference type="EMBL" id="JACIBV010000001">
    <property type="protein sequence ID" value="MBB3727501.1"/>
    <property type="molecule type" value="Genomic_DNA"/>
</dbReference>
<dbReference type="AlphaFoldDB" id="A0A7W5UZC5"/>
<comment type="caution">
    <text evidence="2">The sequence shown here is derived from an EMBL/GenBank/DDBJ whole genome shotgun (WGS) entry which is preliminary data.</text>
</comment>
<dbReference type="Pfam" id="PF03259">
    <property type="entry name" value="Robl_LC7"/>
    <property type="match status" value="1"/>
</dbReference>
<dbReference type="Proteomes" id="UP000579945">
    <property type="component" value="Unassembled WGS sequence"/>
</dbReference>
<dbReference type="SUPFAM" id="SSF103196">
    <property type="entry name" value="Roadblock/LC7 domain"/>
    <property type="match status" value="1"/>
</dbReference>
<dbReference type="SMART" id="SM00960">
    <property type="entry name" value="Robl_LC7"/>
    <property type="match status" value="1"/>
</dbReference>
<sequence>MTSSASPDLNWLLDDLVNRVNATDHAIVFSSDGLLMASSADLQRTDGEHLSAVAAGLQSLARGVADHVSGGKVRQTVVEWKSGFLIVSVAGQGACLAVLCGHEADIGLVVFEMATLVTRVGHYLTSDARTAEMHARSQQ</sequence>
<dbReference type="PANTHER" id="PTHR36222:SF1">
    <property type="entry name" value="SERINE PROTEASE INHIBITOR RV3364C"/>
    <property type="match status" value="1"/>
</dbReference>
<organism evidence="2 3">
    <name type="scientific">Nonomuraea dietziae</name>
    <dbReference type="NCBI Taxonomy" id="65515"/>
    <lineage>
        <taxon>Bacteria</taxon>
        <taxon>Bacillati</taxon>
        <taxon>Actinomycetota</taxon>
        <taxon>Actinomycetes</taxon>
        <taxon>Streptosporangiales</taxon>
        <taxon>Streptosporangiaceae</taxon>
        <taxon>Nonomuraea</taxon>
    </lineage>
</organism>
<dbReference type="Gene3D" id="3.30.450.30">
    <property type="entry name" value="Dynein light chain 2a, cytoplasmic"/>
    <property type="match status" value="1"/>
</dbReference>